<proteinExistence type="predicted"/>
<evidence type="ECO:0000259" key="2">
    <source>
        <dbReference type="SMART" id="SM00500"/>
    </source>
</evidence>
<reference evidence="3" key="2">
    <citation type="submission" date="2022-06" db="UniProtKB">
        <authorList>
            <consortium name="EnsemblMetazoa"/>
        </authorList>
    </citation>
    <scope>IDENTIFICATION</scope>
    <source>
        <strain evidence="3">DF5081</strain>
    </source>
</reference>
<dbReference type="PANTHER" id="PTHR13007">
    <property type="entry name" value="PRE-MRNA SPLICING FACTOR-RELATED"/>
    <property type="match status" value="1"/>
</dbReference>
<evidence type="ECO:0000313" key="3">
    <source>
        <dbReference type="EnsemblMetazoa" id="CJA31714.1"/>
    </source>
</evidence>
<dbReference type="GO" id="GO:0046540">
    <property type="term" value="C:U4/U6 x U5 tri-snRNP complex"/>
    <property type="evidence" value="ECO:0007669"/>
    <property type="project" value="TreeGrafter"/>
</dbReference>
<dbReference type="GO" id="GO:0000350">
    <property type="term" value="P:generation of catalytic spliceosome for second transesterification step"/>
    <property type="evidence" value="ECO:0007669"/>
    <property type="project" value="TreeGrafter"/>
</dbReference>
<keyword evidence="4" id="KW-1185">Reference proteome</keyword>
<sequence>MDFKAKLLAEMAKKRKAVADLEVKDGSAKFVKGADLEARRTQEYEAKEKVKLAKKQKLDEEILQESSSRTKLQKPDDEQEIDEKTPLVEIRARLRQRGQPILLFGESETDVRKRLLRLELAQPDLNEGWENELQTAMKDIGKEMDKAVVEGTADSATRHDVALPKDFHQEENWKNIEQTSTLLGVGDDMKRDCDIILSLFRYLLGRWAKDLNDRPLEVKKTPGGPFYEIFSKIAKIRRMLRLA</sequence>
<name>A0A8R1IHW8_CAEJA</name>
<dbReference type="GO" id="GO:0071021">
    <property type="term" value="C:U2-type post-spliceosomal complex"/>
    <property type="evidence" value="ECO:0007669"/>
    <property type="project" value="TreeGrafter"/>
</dbReference>
<dbReference type="InterPro" id="IPR036285">
    <property type="entry name" value="PRP4-like_sf"/>
</dbReference>
<dbReference type="Gene3D" id="4.10.280.110">
    <property type="entry name" value="Pre-mRNA processing factor 4 domain"/>
    <property type="match status" value="1"/>
</dbReference>
<dbReference type="Proteomes" id="UP000005237">
    <property type="component" value="Unassembled WGS sequence"/>
</dbReference>
<organism evidence="3 4">
    <name type="scientific">Caenorhabditis japonica</name>
    <dbReference type="NCBI Taxonomy" id="281687"/>
    <lineage>
        <taxon>Eukaryota</taxon>
        <taxon>Metazoa</taxon>
        <taxon>Ecdysozoa</taxon>
        <taxon>Nematoda</taxon>
        <taxon>Chromadorea</taxon>
        <taxon>Rhabditida</taxon>
        <taxon>Rhabditina</taxon>
        <taxon>Rhabditomorpha</taxon>
        <taxon>Rhabditoidea</taxon>
        <taxon>Rhabditidae</taxon>
        <taxon>Peloderinae</taxon>
        <taxon>Caenorhabditis</taxon>
    </lineage>
</organism>
<dbReference type="InterPro" id="IPR039979">
    <property type="entry name" value="PRPF18"/>
</dbReference>
<protein>
    <submittedName>
        <fullName evidence="3">SFM domain-containing protein</fullName>
    </submittedName>
</protein>
<accession>A0A8R1IHW8</accession>
<dbReference type="SMART" id="SM00500">
    <property type="entry name" value="SFM"/>
    <property type="match status" value="1"/>
</dbReference>
<feature type="region of interest" description="Disordered" evidence="1">
    <location>
        <begin position="61"/>
        <end position="81"/>
    </location>
</feature>
<dbReference type="AlphaFoldDB" id="A0A8R1IHW8"/>
<dbReference type="Pfam" id="PF08799">
    <property type="entry name" value="PRP4"/>
    <property type="match status" value="1"/>
</dbReference>
<dbReference type="InterPro" id="IPR014906">
    <property type="entry name" value="PRP4-like"/>
</dbReference>
<dbReference type="GO" id="GO:0005682">
    <property type="term" value="C:U5 snRNP"/>
    <property type="evidence" value="ECO:0007669"/>
    <property type="project" value="TreeGrafter"/>
</dbReference>
<dbReference type="SUPFAM" id="SSF158230">
    <property type="entry name" value="PRP4-like"/>
    <property type="match status" value="1"/>
</dbReference>
<feature type="domain" description="Pre-mRNA processing factor 4 (PRP4)-like" evidence="2">
    <location>
        <begin position="85"/>
        <end position="135"/>
    </location>
</feature>
<evidence type="ECO:0000313" key="4">
    <source>
        <dbReference type="Proteomes" id="UP000005237"/>
    </source>
</evidence>
<dbReference type="EnsemblMetazoa" id="CJA31714.1">
    <property type="protein sequence ID" value="CJA31714.1"/>
    <property type="gene ID" value="WBGene00207561"/>
</dbReference>
<reference evidence="4" key="1">
    <citation type="submission" date="2010-08" db="EMBL/GenBank/DDBJ databases">
        <authorList>
            <consortium name="Caenorhabditis japonica Sequencing Consortium"/>
            <person name="Wilson R.K."/>
        </authorList>
    </citation>
    <scope>NUCLEOTIDE SEQUENCE [LARGE SCALE GENOMIC DNA]</scope>
    <source>
        <strain evidence="4">DF5081</strain>
    </source>
</reference>
<evidence type="ECO:0000256" key="1">
    <source>
        <dbReference type="SAM" id="MobiDB-lite"/>
    </source>
</evidence>
<dbReference type="PANTHER" id="PTHR13007:SF19">
    <property type="entry name" value="PRE-MRNA-SPLICING FACTOR 18"/>
    <property type="match status" value="1"/>
</dbReference>